<protein>
    <submittedName>
        <fullName evidence="3">Tetratricopeptide repeat protein</fullName>
    </submittedName>
</protein>
<dbReference type="EMBL" id="DVHI01000002">
    <property type="protein sequence ID" value="HIR61909.1"/>
    <property type="molecule type" value="Genomic_DNA"/>
</dbReference>
<feature type="signal peptide" evidence="2">
    <location>
        <begin position="1"/>
        <end position="19"/>
    </location>
</feature>
<dbReference type="Gene3D" id="1.25.40.10">
    <property type="entry name" value="Tetratricopeptide repeat domain"/>
    <property type="match status" value="2"/>
</dbReference>
<dbReference type="PROSITE" id="PS50005">
    <property type="entry name" value="TPR"/>
    <property type="match status" value="1"/>
</dbReference>
<dbReference type="Proteomes" id="UP000886744">
    <property type="component" value="Unassembled WGS sequence"/>
</dbReference>
<dbReference type="AlphaFoldDB" id="A0A9D1E010"/>
<keyword evidence="1" id="KW-0802">TPR repeat</keyword>
<keyword evidence="2" id="KW-0732">Signal</keyword>
<evidence type="ECO:0000313" key="3">
    <source>
        <dbReference type="EMBL" id="HIR61909.1"/>
    </source>
</evidence>
<dbReference type="InterPro" id="IPR019734">
    <property type="entry name" value="TPR_rpt"/>
</dbReference>
<proteinExistence type="predicted"/>
<evidence type="ECO:0000313" key="4">
    <source>
        <dbReference type="Proteomes" id="UP000886744"/>
    </source>
</evidence>
<dbReference type="PANTHER" id="PTHR12558:SF13">
    <property type="entry name" value="CELL DIVISION CYCLE PROTEIN 27 HOMOLOG"/>
    <property type="match status" value="1"/>
</dbReference>
<dbReference type="Pfam" id="PF13174">
    <property type="entry name" value="TPR_6"/>
    <property type="match status" value="1"/>
</dbReference>
<accession>A0A9D1E010</accession>
<dbReference type="InterPro" id="IPR011990">
    <property type="entry name" value="TPR-like_helical_dom_sf"/>
</dbReference>
<gene>
    <name evidence="3" type="ORF">IAC94_00075</name>
</gene>
<evidence type="ECO:0000256" key="2">
    <source>
        <dbReference type="SAM" id="SignalP"/>
    </source>
</evidence>
<sequence length="439" mass="48989">MKQILLTVAMLAVALTAGAQNKDQLLSSIDKAKAATENEKKAANPTTWIKYGDAFLNAYNALFGDQWIGISKTESMLLGGGKPLSQEQVQLNGAAYSLEHYEFRDLYYNSADVLEMVIITKPIMDEDLLVQARDAYLKAAEVDAKGSKAKVLSEKLIQLRDKFVNDAMSYYTLGNVEKAAYYFEESLPCSENPVVNGIDSMIVYYTGVAYNAIGNTEKAKKYYEECLAIGYDQAGDVAASLAEIAKSEGNTDLAKKYLNEAFAKYPSSQSVLVSLINLYMETNDDPQKILDLIKSAQANEPKNASLVYAEGNVYKGLGDIENAVKCYYRSSEIDPNYVYGVYSVGNTYFDEAIAIQDKMNALDINDVEGYDALQKEFEKYLEMSIEPFEKAFNMTEDKDVKIAVASALKQVYFRFRTRDAKYAEGYEKYNQYLATEGVE</sequence>
<dbReference type="SMART" id="SM00028">
    <property type="entry name" value="TPR"/>
    <property type="match status" value="4"/>
</dbReference>
<feature type="repeat" description="TPR" evidence="1">
    <location>
        <begin position="304"/>
        <end position="337"/>
    </location>
</feature>
<dbReference type="Pfam" id="PF13181">
    <property type="entry name" value="TPR_8"/>
    <property type="match status" value="2"/>
</dbReference>
<reference evidence="3" key="1">
    <citation type="submission" date="2020-10" db="EMBL/GenBank/DDBJ databases">
        <authorList>
            <person name="Gilroy R."/>
        </authorList>
    </citation>
    <scope>NUCLEOTIDE SEQUENCE</scope>
    <source>
        <strain evidence="3">ChiHjej13B12-12457</strain>
    </source>
</reference>
<evidence type="ECO:0000256" key="1">
    <source>
        <dbReference type="PROSITE-ProRule" id="PRU00339"/>
    </source>
</evidence>
<organism evidence="3 4">
    <name type="scientific">Candidatus Coprenecus avistercoris</name>
    <dbReference type="NCBI Taxonomy" id="2840730"/>
    <lineage>
        <taxon>Bacteria</taxon>
        <taxon>Pseudomonadati</taxon>
        <taxon>Bacteroidota</taxon>
        <taxon>Bacteroidia</taxon>
        <taxon>Bacteroidales</taxon>
        <taxon>Rikenellaceae</taxon>
        <taxon>Rikenellaceae incertae sedis</taxon>
        <taxon>Candidatus Coprenecus</taxon>
    </lineage>
</organism>
<feature type="chain" id="PRO_5039130507" evidence="2">
    <location>
        <begin position="20"/>
        <end position="439"/>
    </location>
</feature>
<reference evidence="3" key="2">
    <citation type="journal article" date="2021" name="PeerJ">
        <title>Extensive microbial diversity within the chicken gut microbiome revealed by metagenomics and culture.</title>
        <authorList>
            <person name="Gilroy R."/>
            <person name="Ravi A."/>
            <person name="Getino M."/>
            <person name="Pursley I."/>
            <person name="Horton D.L."/>
            <person name="Alikhan N.F."/>
            <person name="Baker D."/>
            <person name="Gharbi K."/>
            <person name="Hall N."/>
            <person name="Watson M."/>
            <person name="Adriaenssens E.M."/>
            <person name="Foster-Nyarko E."/>
            <person name="Jarju S."/>
            <person name="Secka A."/>
            <person name="Antonio M."/>
            <person name="Oren A."/>
            <person name="Chaudhuri R.R."/>
            <person name="La Ragione R."/>
            <person name="Hildebrand F."/>
            <person name="Pallen M.J."/>
        </authorList>
    </citation>
    <scope>NUCLEOTIDE SEQUENCE</scope>
    <source>
        <strain evidence="3">ChiHjej13B12-12457</strain>
    </source>
</reference>
<dbReference type="SUPFAM" id="SSF48452">
    <property type="entry name" value="TPR-like"/>
    <property type="match status" value="1"/>
</dbReference>
<name>A0A9D1E010_9BACT</name>
<comment type="caution">
    <text evidence="3">The sequence shown here is derived from an EMBL/GenBank/DDBJ whole genome shotgun (WGS) entry which is preliminary data.</text>
</comment>
<dbReference type="PANTHER" id="PTHR12558">
    <property type="entry name" value="CELL DIVISION CYCLE 16,23,27"/>
    <property type="match status" value="1"/>
</dbReference>